<evidence type="ECO:0000313" key="1">
    <source>
        <dbReference type="EMBL" id="GBM63313.1"/>
    </source>
</evidence>
<keyword evidence="2" id="KW-1185">Reference proteome</keyword>
<accession>A0A4Y2HDE1</accession>
<reference evidence="1 2" key="1">
    <citation type="journal article" date="2019" name="Sci. Rep.">
        <title>Orb-weaving spider Araneus ventricosus genome elucidates the spidroin gene catalogue.</title>
        <authorList>
            <person name="Kono N."/>
            <person name="Nakamura H."/>
            <person name="Ohtoshi R."/>
            <person name="Moran D.A.P."/>
            <person name="Shinohara A."/>
            <person name="Yoshida Y."/>
            <person name="Fujiwara M."/>
            <person name="Mori M."/>
            <person name="Tomita M."/>
            <person name="Arakawa K."/>
        </authorList>
    </citation>
    <scope>NUCLEOTIDE SEQUENCE [LARGE SCALE GENOMIC DNA]</scope>
</reference>
<evidence type="ECO:0000313" key="2">
    <source>
        <dbReference type="Proteomes" id="UP000499080"/>
    </source>
</evidence>
<protein>
    <submittedName>
        <fullName evidence="1">Uncharacterized protein</fullName>
    </submittedName>
</protein>
<comment type="caution">
    <text evidence="1">The sequence shown here is derived from an EMBL/GenBank/DDBJ whole genome shotgun (WGS) entry which is preliminary data.</text>
</comment>
<proteinExistence type="predicted"/>
<dbReference type="AlphaFoldDB" id="A0A4Y2HDE1"/>
<dbReference type="Proteomes" id="UP000499080">
    <property type="component" value="Unassembled WGS sequence"/>
</dbReference>
<sequence>MQFRRCQSRLWGLEFEEWNAVQVPSDYEGLEFRGVRKMAVFTGATRSMSLGHFRSGMQFLVPSDYEAWKFEEWNAV</sequence>
<name>A0A4Y2HDE1_ARAVE</name>
<gene>
    <name evidence="1" type="ORF">AVEN_67184_1</name>
</gene>
<dbReference type="EMBL" id="BGPR01102503">
    <property type="protein sequence ID" value="GBM63313.1"/>
    <property type="molecule type" value="Genomic_DNA"/>
</dbReference>
<organism evidence="1 2">
    <name type="scientific">Araneus ventricosus</name>
    <name type="common">Orbweaver spider</name>
    <name type="synonym">Epeira ventricosa</name>
    <dbReference type="NCBI Taxonomy" id="182803"/>
    <lineage>
        <taxon>Eukaryota</taxon>
        <taxon>Metazoa</taxon>
        <taxon>Ecdysozoa</taxon>
        <taxon>Arthropoda</taxon>
        <taxon>Chelicerata</taxon>
        <taxon>Arachnida</taxon>
        <taxon>Araneae</taxon>
        <taxon>Araneomorphae</taxon>
        <taxon>Entelegynae</taxon>
        <taxon>Araneoidea</taxon>
        <taxon>Araneidae</taxon>
        <taxon>Araneus</taxon>
    </lineage>
</organism>